<feature type="domain" description="AAA" evidence="4">
    <location>
        <begin position="28"/>
        <end position="192"/>
    </location>
</feature>
<dbReference type="GO" id="GO:0005829">
    <property type="term" value="C:cytosol"/>
    <property type="evidence" value="ECO:0007669"/>
    <property type="project" value="TreeGrafter"/>
</dbReference>
<dbReference type="GO" id="GO:0016887">
    <property type="term" value="F:ATP hydrolysis activity"/>
    <property type="evidence" value="ECO:0007669"/>
    <property type="project" value="TreeGrafter"/>
</dbReference>
<dbReference type="GO" id="GO:0051782">
    <property type="term" value="P:negative regulation of cell division"/>
    <property type="evidence" value="ECO:0007669"/>
    <property type="project" value="TreeGrafter"/>
</dbReference>
<dbReference type="Proteomes" id="UP000298324">
    <property type="component" value="Unassembled WGS sequence"/>
</dbReference>
<evidence type="ECO:0000256" key="2">
    <source>
        <dbReference type="ARBA" id="ARBA00022840"/>
    </source>
</evidence>
<sequence length="288" mass="31761">MRLWTSRTERKVYPETFKIKEQFSAAPRAIAVSSGKGGVGKTSLSVNLALCLAKMGCSVTLFDADLGMANVEVMLGLAPPYSLYDVLYGDKTLEEIIMQGPWGLNIISGGSGFLELANLDQNRRQRLIRMLNQFSSRDDFVLIDTGAGINKNVLGFVAAAGEVIIVVTPEPTSLTDAYALIKVLANFKVHSKVHMVVNRSSDRREAERTMDRLLITAERFLNIRINSLGWIPEDKLVCRAIKNQQPFFLTDPNSLASRSVTGIAELLTNTARPSQMEGFWGKLMALFG</sequence>
<keyword evidence="1 3" id="KW-0547">Nucleotide-binding</keyword>
<keyword evidence="2 3" id="KW-0067">ATP-binding</keyword>
<dbReference type="GO" id="GO:0005524">
    <property type="term" value="F:ATP binding"/>
    <property type="evidence" value="ECO:0007669"/>
    <property type="project" value="UniProtKB-KW"/>
</dbReference>
<keyword evidence="6" id="KW-1185">Reference proteome</keyword>
<evidence type="ECO:0000313" key="6">
    <source>
        <dbReference type="Proteomes" id="UP000298324"/>
    </source>
</evidence>
<dbReference type="AlphaFoldDB" id="A0A4Y7R847"/>
<dbReference type="InterPro" id="IPR027417">
    <property type="entry name" value="P-loop_NTPase"/>
</dbReference>
<dbReference type="Gene3D" id="3.40.50.300">
    <property type="entry name" value="P-loop containing nucleotide triphosphate hydrolases"/>
    <property type="match status" value="1"/>
</dbReference>
<name>A0A4Y7R847_9FIRM</name>
<comment type="caution">
    <text evidence="5">The sequence shown here is derived from an EMBL/GenBank/DDBJ whole genome shotgun (WGS) entry which is preliminary data.</text>
</comment>
<dbReference type="RefSeq" id="WP_190259236.1">
    <property type="nucleotide sequence ID" value="NZ_QFGA01000003.1"/>
</dbReference>
<dbReference type="CDD" id="cd02038">
    <property type="entry name" value="FlhG-like"/>
    <property type="match status" value="1"/>
</dbReference>
<dbReference type="Pfam" id="PF13614">
    <property type="entry name" value="AAA_31"/>
    <property type="match status" value="1"/>
</dbReference>
<organism evidence="5 6">
    <name type="scientific">Pelotomaculum schinkii</name>
    <dbReference type="NCBI Taxonomy" id="78350"/>
    <lineage>
        <taxon>Bacteria</taxon>
        <taxon>Bacillati</taxon>
        <taxon>Bacillota</taxon>
        <taxon>Clostridia</taxon>
        <taxon>Eubacteriales</taxon>
        <taxon>Desulfotomaculaceae</taxon>
        <taxon>Pelotomaculum</taxon>
    </lineage>
</organism>
<dbReference type="PANTHER" id="PTHR43384">
    <property type="entry name" value="SEPTUM SITE-DETERMINING PROTEIN MIND HOMOLOG, CHLOROPLASTIC-RELATED"/>
    <property type="match status" value="1"/>
</dbReference>
<evidence type="ECO:0000313" key="5">
    <source>
        <dbReference type="EMBL" id="TEB04952.1"/>
    </source>
</evidence>
<dbReference type="PIRSF" id="PIRSF003092">
    <property type="entry name" value="MinD"/>
    <property type="match status" value="1"/>
</dbReference>
<evidence type="ECO:0000256" key="1">
    <source>
        <dbReference type="ARBA" id="ARBA00022741"/>
    </source>
</evidence>
<dbReference type="InterPro" id="IPR025501">
    <property type="entry name" value="MinD_FleN"/>
</dbReference>
<dbReference type="GO" id="GO:0009898">
    <property type="term" value="C:cytoplasmic side of plasma membrane"/>
    <property type="evidence" value="ECO:0007669"/>
    <property type="project" value="TreeGrafter"/>
</dbReference>
<dbReference type="InterPro" id="IPR033875">
    <property type="entry name" value="FlhG"/>
</dbReference>
<evidence type="ECO:0000259" key="4">
    <source>
        <dbReference type="Pfam" id="PF13614"/>
    </source>
</evidence>
<dbReference type="SUPFAM" id="SSF52540">
    <property type="entry name" value="P-loop containing nucleoside triphosphate hydrolases"/>
    <property type="match status" value="1"/>
</dbReference>
<protein>
    <submittedName>
        <fullName evidence="5">Flagellum site-determining protein YlxH</fullName>
    </submittedName>
</protein>
<feature type="binding site" evidence="3">
    <location>
        <begin position="36"/>
        <end position="43"/>
    </location>
    <ligand>
        <name>ATP</name>
        <dbReference type="ChEBI" id="CHEBI:30616"/>
    </ligand>
</feature>
<accession>A0A4Y7R847</accession>
<dbReference type="EMBL" id="QFGA01000003">
    <property type="protein sequence ID" value="TEB04952.1"/>
    <property type="molecule type" value="Genomic_DNA"/>
</dbReference>
<evidence type="ECO:0000256" key="3">
    <source>
        <dbReference type="PIRSR" id="PIRSR003092-1"/>
    </source>
</evidence>
<dbReference type="PANTHER" id="PTHR43384:SF4">
    <property type="entry name" value="CELLULOSE BIOSYNTHESIS PROTEIN BCSQ-RELATED"/>
    <property type="match status" value="1"/>
</dbReference>
<proteinExistence type="predicted"/>
<dbReference type="InterPro" id="IPR025669">
    <property type="entry name" value="AAA_dom"/>
</dbReference>
<reference evidence="5 6" key="1">
    <citation type="journal article" date="2018" name="Environ. Microbiol.">
        <title>Novel energy conservation strategies and behaviour of Pelotomaculum schinkii driving syntrophic propionate catabolism.</title>
        <authorList>
            <person name="Hidalgo-Ahumada C.A.P."/>
            <person name="Nobu M.K."/>
            <person name="Narihiro T."/>
            <person name="Tamaki H."/>
            <person name="Liu W.T."/>
            <person name="Kamagata Y."/>
            <person name="Stams A.J.M."/>
            <person name="Imachi H."/>
            <person name="Sousa D.Z."/>
        </authorList>
    </citation>
    <scope>NUCLEOTIDE SEQUENCE [LARGE SCALE GENOMIC DNA]</scope>
    <source>
        <strain evidence="5 6">HH</strain>
    </source>
</reference>
<dbReference type="InterPro" id="IPR050625">
    <property type="entry name" value="ParA/MinD_ATPase"/>
</dbReference>
<gene>
    <name evidence="5" type="primary">ylxH</name>
    <name evidence="5" type="ORF">Psch_03715</name>
</gene>